<dbReference type="GO" id="GO:0016787">
    <property type="term" value="F:hydrolase activity"/>
    <property type="evidence" value="ECO:0007669"/>
    <property type="project" value="UniProtKB-KW"/>
</dbReference>
<evidence type="ECO:0000313" key="2">
    <source>
        <dbReference type="Proteomes" id="UP000475666"/>
    </source>
</evidence>
<evidence type="ECO:0000313" key="1">
    <source>
        <dbReference type="EMBL" id="NEC32433.1"/>
    </source>
</evidence>
<dbReference type="EMBL" id="JAAGMQ010000125">
    <property type="protein sequence ID" value="NEC32433.1"/>
    <property type="molecule type" value="Genomic_DNA"/>
</dbReference>
<feature type="non-terminal residue" evidence="1">
    <location>
        <position position="33"/>
    </location>
</feature>
<keyword evidence="1" id="KW-0378">Hydrolase</keyword>
<comment type="caution">
    <text evidence="1">The sequence shown here is derived from an EMBL/GenBank/DDBJ whole genome shotgun (WGS) entry which is preliminary data.</text>
</comment>
<sequence length="33" mass="3431">MQQNPHTHAAPGAARPVLRGVRRRLAGVTAAVA</sequence>
<protein>
    <submittedName>
        <fullName evidence="1">Alpha/beta hydrolase</fullName>
    </submittedName>
</protein>
<reference evidence="1 2" key="1">
    <citation type="submission" date="2020-01" db="EMBL/GenBank/DDBJ databases">
        <title>Insect and environment-associated Actinomycetes.</title>
        <authorList>
            <person name="Currrie C."/>
            <person name="Chevrette M."/>
            <person name="Carlson C."/>
            <person name="Stubbendieck R."/>
            <person name="Wendt-Pienkowski E."/>
        </authorList>
    </citation>
    <scope>NUCLEOTIDE SEQUENCE [LARGE SCALE GENOMIC DNA]</scope>
    <source>
        <strain evidence="1 2">SID7739</strain>
    </source>
</reference>
<accession>A0A6G3T781</accession>
<proteinExistence type="predicted"/>
<organism evidence="1 2">
    <name type="scientific">Streptomyces rubrogriseus</name>
    <dbReference type="NCBI Taxonomy" id="194673"/>
    <lineage>
        <taxon>Bacteria</taxon>
        <taxon>Bacillati</taxon>
        <taxon>Actinomycetota</taxon>
        <taxon>Actinomycetes</taxon>
        <taxon>Kitasatosporales</taxon>
        <taxon>Streptomycetaceae</taxon>
        <taxon>Streptomyces</taxon>
        <taxon>Streptomyces violaceoruber group</taxon>
    </lineage>
</organism>
<gene>
    <name evidence="1" type="ORF">G3I66_04435</name>
</gene>
<name>A0A6G3T781_9ACTN</name>
<dbReference type="Proteomes" id="UP000475666">
    <property type="component" value="Unassembled WGS sequence"/>
</dbReference>
<dbReference type="AlphaFoldDB" id="A0A6G3T781"/>